<reference evidence="1" key="2">
    <citation type="submission" date="2014-03" db="EMBL/GenBank/DDBJ databases">
        <title>The whipworm genome and dual-species transcriptomics of an intimate host-pathogen interaction.</title>
        <authorList>
            <person name="Foth B.J."/>
            <person name="Tsai I.J."/>
            <person name="Reid A.J."/>
            <person name="Bancroft A.J."/>
            <person name="Nichol S."/>
            <person name="Tracey A."/>
            <person name="Holroyd N."/>
            <person name="Cotton J.A."/>
            <person name="Stanley E.J."/>
            <person name="Zarowiecki M."/>
            <person name="Liu J.Z."/>
            <person name="Huckvale T."/>
            <person name="Cooper P.J."/>
            <person name="Grencis R.K."/>
            <person name="Berriman M."/>
        </authorList>
    </citation>
    <scope>NUCLEOTIDE SEQUENCE [LARGE SCALE GENOMIC DNA]</scope>
</reference>
<dbReference type="SUPFAM" id="SSF56112">
    <property type="entry name" value="Protein kinase-like (PK-like)"/>
    <property type="match status" value="1"/>
</dbReference>
<dbReference type="AlphaFoldDB" id="A0A077ZGK1"/>
<reference evidence="1" key="1">
    <citation type="submission" date="2014-01" db="EMBL/GenBank/DDBJ databases">
        <authorList>
            <person name="Aslett M."/>
        </authorList>
    </citation>
    <scope>NUCLEOTIDE SEQUENCE</scope>
</reference>
<dbReference type="InterPro" id="IPR011009">
    <property type="entry name" value="Kinase-like_dom_sf"/>
</dbReference>
<accession>A0A077ZGK1</accession>
<dbReference type="Proteomes" id="UP000030665">
    <property type="component" value="Unassembled WGS sequence"/>
</dbReference>
<dbReference type="EMBL" id="HG806458">
    <property type="protein sequence ID" value="CDW58939.1"/>
    <property type="molecule type" value="Genomic_DNA"/>
</dbReference>
<name>A0A077ZGK1_TRITR</name>
<keyword evidence="2" id="KW-1185">Reference proteome</keyword>
<evidence type="ECO:0000313" key="1">
    <source>
        <dbReference type="EMBL" id="CDW58939.1"/>
    </source>
</evidence>
<gene>
    <name evidence="1" type="ORF">TTRE_0000726801</name>
</gene>
<proteinExistence type="predicted"/>
<protein>
    <recommendedName>
        <fullName evidence="3">Pkinase Tyr domain containing protein</fullName>
    </recommendedName>
</protein>
<organism evidence="1 2">
    <name type="scientific">Trichuris trichiura</name>
    <name type="common">Whipworm</name>
    <name type="synonym">Trichocephalus trichiurus</name>
    <dbReference type="NCBI Taxonomy" id="36087"/>
    <lineage>
        <taxon>Eukaryota</taxon>
        <taxon>Metazoa</taxon>
        <taxon>Ecdysozoa</taxon>
        <taxon>Nematoda</taxon>
        <taxon>Enoplea</taxon>
        <taxon>Dorylaimia</taxon>
        <taxon>Trichinellida</taxon>
        <taxon>Trichuridae</taxon>
        <taxon>Trichuris</taxon>
    </lineage>
</organism>
<sequence>MPVPFDHATSAKCCKHPTSLERPLVGERSLSANDLKTFWRKAASMRQLDYANLLNFIAVSWTRSGLSVMILSLMNKGDSLSSTNCKIHRVDSDGRVIVAGFGLTISLAEHYANGRRKQSYQSKGWLLKASSTTDVVIATVSLQNAARFTVLSLVILRSSLVGTYHSWCCTLSQHGQSRPQKRLVDRLTPLSTIPKSKGCVLVSFRYSYSLMLACWRSEPSSRPSFRKIFVHLSSLLELYSSLSQPFDIYYSKVLPLQSFVVMET</sequence>
<evidence type="ECO:0000313" key="2">
    <source>
        <dbReference type="Proteomes" id="UP000030665"/>
    </source>
</evidence>
<evidence type="ECO:0008006" key="3">
    <source>
        <dbReference type="Google" id="ProtNLM"/>
    </source>
</evidence>